<keyword evidence="2" id="KW-1185">Reference proteome</keyword>
<dbReference type="GeneID" id="82879069"/>
<dbReference type="RefSeq" id="WP_025386801.1">
    <property type="nucleotide sequence ID" value="NZ_CP004350.1"/>
</dbReference>
<reference evidence="2" key="1">
    <citation type="submission" date="2013-02" db="EMBL/GenBank/DDBJ databases">
        <title>The complete genome sequence of Corynebacterium casei LMG S-19264 (=DSM 44701).</title>
        <authorList>
            <person name="Ruckert C."/>
            <person name="Albersmeier A."/>
            <person name="Kalinowski J."/>
        </authorList>
    </citation>
    <scope>NUCLEOTIDE SEQUENCE [LARGE SCALE GENOMIC DNA]</scope>
    <source>
        <strain evidence="2">LMG S-19264</strain>
    </source>
</reference>
<evidence type="ECO:0000313" key="1">
    <source>
        <dbReference type="EMBL" id="AHI18595.1"/>
    </source>
</evidence>
<protein>
    <submittedName>
        <fullName evidence="1">Uncharacterized protein</fullName>
    </submittedName>
</protein>
<dbReference type="Proteomes" id="UP000019226">
    <property type="component" value="Chromosome"/>
</dbReference>
<name>A0ABM5PL43_9CORY</name>
<evidence type="ECO:0000313" key="2">
    <source>
        <dbReference type="Proteomes" id="UP000019226"/>
    </source>
</evidence>
<proteinExistence type="predicted"/>
<organism evidence="1 2">
    <name type="scientific">Corynebacterium casei LMG S-19264</name>
    <dbReference type="NCBI Taxonomy" id="1285583"/>
    <lineage>
        <taxon>Bacteria</taxon>
        <taxon>Bacillati</taxon>
        <taxon>Actinomycetota</taxon>
        <taxon>Actinomycetes</taxon>
        <taxon>Mycobacteriales</taxon>
        <taxon>Corynebacteriaceae</taxon>
        <taxon>Corynebacterium</taxon>
    </lineage>
</organism>
<dbReference type="EMBL" id="CP004350">
    <property type="protein sequence ID" value="AHI18595.1"/>
    <property type="molecule type" value="Genomic_DNA"/>
</dbReference>
<gene>
    <name evidence="1" type="ORF">CCASEI_00040</name>
</gene>
<sequence>MKAAENSDEGATLEAESNFVERWSDSEWRLETSQSGDSDISVRLLKGDYAYTTTGSIESYNSAGISLSAGDGVSDISVTVFPDNSTVDISQNELQSGQAVANGVFIHTE</sequence>
<accession>A0ABM5PL43</accession>